<evidence type="ECO:0000256" key="6">
    <source>
        <dbReference type="ARBA" id="ARBA00023180"/>
    </source>
</evidence>
<keyword evidence="8" id="KW-0624">Polysaccharide degradation</keyword>
<evidence type="ECO:0000256" key="1">
    <source>
        <dbReference type="ARBA" id="ARBA00001973"/>
    </source>
</evidence>
<dbReference type="PROSITE" id="PS51166">
    <property type="entry name" value="CBM20"/>
    <property type="match status" value="1"/>
</dbReference>
<dbReference type="SMR" id="A0A8H6DZK7"/>
<evidence type="ECO:0000256" key="7">
    <source>
        <dbReference type="ARBA" id="ARBA00023277"/>
    </source>
</evidence>
<comment type="caution">
    <text evidence="13">The sequence shown here is derived from an EMBL/GenBank/DDBJ whole genome shotgun (WGS) entry which is preliminary data.</text>
</comment>
<keyword evidence="4" id="KW-0186">Copper</keyword>
<dbReference type="Proteomes" id="UP000624244">
    <property type="component" value="Unassembled WGS sequence"/>
</dbReference>
<dbReference type="OMA" id="QACYRND"/>
<dbReference type="InterPro" id="IPR013784">
    <property type="entry name" value="Carb-bd-like_fold"/>
</dbReference>
<evidence type="ECO:0000256" key="2">
    <source>
        <dbReference type="ARBA" id="ARBA00022723"/>
    </source>
</evidence>
<dbReference type="InterPro" id="IPR052282">
    <property type="entry name" value="Starch-active_LPMO"/>
</dbReference>
<comment type="cofactor">
    <cofactor evidence="1">
        <name>Cu(2+)</name>
        <dbReference type="ChEBI" id="CHEBI:29036"/>
    </cofactor>
</comment>
<dbReference type="EMBL" id="WNKQ01000002">
    <property type="protein sequence ID" value="KAF5853413.1"/>
    <property type="molecule type" value="Genomic_DNA"/>
</dbReference>
<evidence type="ECO:0000256" key="10">
    <source>
        <dbReference type="SAM" id="MobiDB-lite"/>
    </source>
</evidence>
<dbReference type="Pfam" id="PF03067">
    <property type="entry name" value="LPMO_10"/>
    <property type="match status" value="1"/>
</dbReference>
<evidence type="ECO:0000256" key="3">
    <source>
        <dbReference type="ARBA" id="ARBA00022729"/>
    </source>
</evidence>
<evidence type="ECO:0000256" key="5">
    <source>
        <dbReference type="ARBA" id="ARBA00023157"/>
    </source>
</evidence>
<keyword evidence="3 11" id="KW-0732">Signal</keyword>
<dbReference type="CDD" id="cd05811">
    <property type="entry name" value="CBM20_glucoamylase"/>
    <property type="match status" value="1"/>
</dbReference>
<name>A0A8H6DZK7_COCSA</name>
<sequence>MLSKILLPVLALAASANAHGYLTSPMSRTGLNAQSGADTCPECTILEPVTAWPDLDAAAVGRSGPCGYNARVSVDYNQPGPRWGSEPVITYKAGDVVDVQWCVDANGDHGGMFTYRICQNQALVDKLLTPGYLPTEAEKQAAEDCFEAGELKCTDVPGQTCGFNSDCQQGQACWRNDWFTCGGFNDNTKCRSVDNAPLNSCYTSIAGGYTVSSKIKIPNYTSNHTLLSFKWNSFQTPQVYLTCADIKITGSGSGTSQPPTSSKPPTSSSKPTSTSTSTSAPAATPTACATPVSTVAVTFNSKTTTSFGQTVKLAGSISQLGAWNTANAPALSAAQYTSSNPLWTTTINLPAGTSFEYKYIKVESSGTVTYESGANRQYTVPKGCARAVTVEGAWK</sequence>
<dbReference type="SUPFAM" id="SSF49452">
    <property type="entry name" value="Starch-binding domain-like"/>
    <property type="match status" value="1"/>
</dbReference>
<accession>A0A8H6DZK7</accession>
<keyword evidence="2" id="KW-0479">Metal-binding</keyword>
<dbReference type="Pfam" id="PF00686">
    <property type="entry name" value="CBM_20"/>
    <property type="match status" value="1"/>
</dbReference>
<keyword evidence="6" id="KW-0325">Glycoprotein</keyword>
<dbReference type="FunFam" id="2.60.40.10:FF:000552">
    <property type="entry name" value="Related to glucoamylase"/>
    <property type="match status" value="1"/>
</dbReference>
<feature type="region of interest" description="Disordered" evidence="10">
    <location>
        <begin position="251"/>
        <end position="286"/>
    </location>
</feature>
<feature type="domain" description="CBM20" evidence="12">
    <location>
        <begin position="289"/>
        <end position="395"/>
    </location>
</feature>
<dbReference type="InterPro" id="IPR004302">
    <property type="entry name" value="Cellulose/chitin-bd_N"/>
</dbReference>
<protein>
    <recommendedName>
        <fullName evidence="12">CBM20 domain-containing protein</fullName>
    </recommendedName>
</protein>
<organism evidence="13 14">
    <name type="scientific">Cochliobolus sativus</name>
    <name type="common">Common root rot and spot blotch fungus</name>
    <name type="synonym">Bipolaris sorokiniana</name>
    <dbReference type="NCBI Taxonomy" id="45130"/>
    <lineage>
        <taxon>Eukaryota</taxon>
        <taxon>Fungi</taxon>
        <taxon>Dikarya</taxon>
        <taxon>Ascomycota</taxon>
        <taxon>Pezizomycotina</taxon>
        <taxon>Dothideomycetes</taxon>
        <taxon>Pleosporomycetidae</taxon>
        <taxon>Pleosporales</taxon>
        <taxon>Pleosporineae</taxon>
        <taxon>Pleosporaceae</taxon>
        <taxon>Bipolaris</taxon>
    </lineage>
</organism>
<dbReference type="GO" id="GO:2001070">
    <property type="term" value="F:starch binding"/>
    <property type="evidence" value="ECO:0007669"/>
    <property type="project" value="InterPro"/>
</dbReference>
<evidence type="ECO:0000256" key="8">
    <source>
        <dbReference type="ARBA" id="ARBA00023326"/>
    </source>
</evidence>
<keyword evidence="7" id="KW-0119">Carbohydrate metabolism</keyword>
<evidence type="ECO:0000256" key="4">
    <source>
        <dbReference type="ARBA" id="ARBA00023008"/>
    </source>
</evidence>
<dbReference type="SMART" id="SM01065">
    <property type="entry name" value="CBM_2"/>
    <property type="match status" value="1"/>
</dbReference>
<feature type="chain" id="PRO_5034194523" description="CBM20 domain-containing protein" evidence="11">
    <location>
        <begin position="19"/>
        <end position="395"/>
    </location>
</feature>
<dbReference type="PANTHER" id="PTHR36575:SF2">
    <property type="entry name" value="CHITIN-BINDING TYPE-4 DOMAIN-CONTAINING PROTEIN-RELATED"/>
    <property type="match status" value="1"/>
</dbReference>
<gene>
    <name evidence="13" type="ORF">GGP41_001967</name>
</gene>
<dbReference type="InterPro" id="IPR034836">
    <property type="entry name" value="CBM20_glucoamylase"/>
</dbReference>
<dbReference type="AlphaFoldDB" id="A0A8H6DZK7"/>
<comment type="similarity">
    <text evidence="9">Belongs to the polysaccharide monooxygenase AA13 family.</text>
</comment>
<evidence type="ECO:0000256" key="9">
    <source>
        <dbReference type="ARBA" id="ARBA00034311"/>
    </source>
</evidence>
<evidence type="ECO:0000256" key="11">
    <source>
        <dbReference type="SAM" id="SignalP"/>
    </source>
</evidence>
<dbReference type="InterPro" id="IPR002044">
    <property type="entry name" value="CBM20"/>
</dbReference>
<dbReference type="GO" id="GO:0000272">
    <property type="term" value="P:polysaccharide catabolic process"/>
    <property type="evidence" value="ECO:0007669"/>
    <property type="project" value="UniProtKB-KW"/>
</dbReference>
<keyword evidence="5" id="KW-1015">Disulfide bond</keyword>
<proteinExistence type="inferred from homology"/>
<feature type="compositionally biased region" description="Low complexity" evidence="10">
    <location>
        <begin position="254"/>
        <end position="286"/>
    </location>
</feature>
<reference evidence="13" key="1">
    <citation type="submission" date="2019-11" db="EMBL/GenBank/DDBJ databases">
        <title>Bipolaris sorokiniana Genome sequencing.</title>
        <authorList>
            <person name="Wang H."/>
        </authorList>
    </citation>
    <scope>NUCLEOTIDE SEQUENCE</scope>
</reference>
<dbReference type="PANTHER" id="PTHR36575">
    <property type="entry name" value="BINDING PROTEIN, PUTATIVE (AFU_ORTHOLOGUE AFUA_1G14430)-RELATED"/>
    <property type="match status" value="1"/>
</dbReference>
<dbReference type="GO" id="GO:0046872">
    <property type="term" value="F:metal ion binding"/>
    <property type="evidence" value="ECO:0007669"/>
    <property type="project" value="UniProtKB-KW"/>
</dbReference>
<evidence type="ECO:0000313" key="13">
    <source>
        <dbReference type="EMBL" id="KAF5853413.1"/>
    </source>
</evidence>
<dbReference type="Gene3D" id="2.60.40.10">
    <property type="entry name" value="Immunoglobulins"/>
    <property type="match status" value="1"/>
</dbReference>
<dbReference type="InterPro" id="IPR013783">
    <property type="entry name" value="Ig-like_fold"/>
</dbReference>
<evidence type="ECO:0000313" key="14">
    <source>
        <dbReference type="Proteomes" id="UP000624244"/>
    </source>
</evidence>
<evidence type="ECO:0000259" key="12">
    <source>
        <dbReference type="PROSITE" id="PS51166"/>
    </source>
</evidence>
<feature type="signal peptide" evidence="11">
    <location>
        <begin position="1"/>
        <end position="18"/>
    </location>
</feature>